<dbReference type="Proteomes" id="UP000036987">
    <property type="component" value="Unassembled WGS sequence"/>
</dbReference>
<dbReference type="InterPro" id="IPR002885">
    <property type="entry name" value="PPR_rpt"/>
</dbReference>
<feature type="repeat" description="PPR" evidence="2">
    <location>
        <begin position="178"/>
        <end position="212"/>
    </location>
</feature>
<feature type="repeat" description="PPR" evidence="2">
    <location>
        <begin position="213"/>
        <end position="247"/>
    </location>
</feature>
<dbReference type="InterPro" id="IPR033443">
    <property type="entry name" value="PROP1-like_PPR_dom"/>
</dbReference>
<dbReference type="Gene3D" id="1.25.40.10">
    <property type="entry name" value="Tetratricopeptide repeat domain"/>
    <property type="match status" value="1"/>
</dbReference>
<protein>
    <submittedName>
        <fullName evidence="4">Putative Pentatricopeptide repeat-containing protein</fullName>
    </submittedName>
</protein>
<dbReference type="OrthoDB" id="185373at2759"/>
<feature type="repeat" description="PPR" evidence="2">
    <location>
        <begin position="143"/>
        <end position="177"/>
    </location>
</feature>
<dbReference type="NCBIfam" id="TIGR00756">
    <property type="entry name" value="PPR"/>
    <property type="match status" value="2"/>
</dbReference>
<keyword evidence="1" id="KW-0677">Repeat</keyword>
<dbReference type="InterPro" id="IPR011990">
    <property type="entry name" value="TPR-like_helical_dom_sf"/>
</dbReference>
<evidence type="ECO:0000256" key="1">
    <source>
        <dbReference type="ARBA" id="ARBA00022737"/>
    </source>
</evidence>
<dbReference type="Pfam" id="PF17177">
    <property type="entry name" value="PPR_long"/>
    <property type="match status" value="1"/>
</dbReference>
<evidence type="ECO:0000259" key="3">
    <source>
        <dbReference type="Pfam" id="PF17177"/>
    </source>
</evidence>
<keyword evidence="5" id="KW-1185">Reference proteome</keyword>
<dbReference type="STRING" id="29655.A0A0K9NWJ9"/>
<gene>
    <name evidence="4" type="ORF">ZOSMA_5G02470</name>
</gene>
<dbReference type="EMBL" id="LFYR01001623">
    <property type="protein sequence ID" value="KMZ60380.1"/>
    <property type="molecule type" value="Genomic_DNA"/>
</dbReference>
<dbReference type="PANTHER" id="PTHR47493">
    <property type="entry name" value="OS08G0520200 PROTEIN"/>
    <property type="match status" value="1"/>
</dbReference>
<comment type="caution">
    <text evidence="4">The sequence shown here is derived from an EMBL/GenBank/DDBJ whole genome shotgun (WGS) entry which is preliminary data.</text>
</comment>
<dbReference type="PANTHER" id="PTHR47493:SF3">
    <property type="entry name" value="PENTACOTRIPEPTIDE-REPEAT REGION OF PRORP DOMAIN-CONTAINING PROTEIN"/>
    <property type="match status" value="1"/>
</dbReference>
<dbReference type="OMA" id="HFWAVIR"/>
<evidence type="ECO:0000256" key="2">
    <source>
        <dbReference type="PROSITE-ProRule" id="PRU00708"/>
    </source>
</evidence>
<dbReference type="PROSITE" id="PS51375">
    <property type="entry name" value="PPR"/>
    <property type="match status" value="3"/>
</dbReference>
<proteinExistence type="predicted"/>
<name>A0A0K9NWJ9_ZOSMR</name>
<sequence>MIVTRNFFNGISPTQKSPTQNHLIVSNTAFRPPDSSAQLISKSFYLPRTASIEPEQEQSQKRVWRRQHRDLLLDTFHQNHRLRKLLSDLSDKDSDPLRLLEKYEDWDANQFWLVATFLVENNRVDEVLQVFDVWTKRETSRMNANNYSKIIQLLSKEGSMERTMEAFVNMERNGVAATVVIYNFVVNGFAKRGEFEHAKETIAKMEEIGVMPTSQTYNGLLRAYGEHRMFDEMSKCVKKMVLDGCSSNEVTYNLLIVQFAKGGLFERMEGICRTLSSKKMKLLPSTLIVMLEAYTDVGILEKMEAIYRRISNGVVNWFLNENLIRKMAVVYIENYRFGRLQQFGNELRSMTTAAATRKTELLWCIQLIASARLPTRKGLDSVLQEMDNSNVKLSITLINTLAFAYLKMKDLGYLDGLLCTIGEKDAGIKPDMVTVGLLFDACNVGYDGSRSLDIWKRKGFLDQVAETRTDPLVLTAFGKGSFLTRCEDLFTALLPEDRGKKTWMYSDLLRMLFSDNLSKLKPKTHRG</sequence>
<evidence type="ECO:0000313" key="5">
    <source>
        <dbReference type="Proteomes" id="UP000036987"/>
    </source>
</evidence>
<organism evidence="4 5">
    <name type="scientific">Zostera marina</name>
    <name type="common">Eelgrass</name>
    <dbReference type="NCBI Taxonomy" id="29655"/>
    <lineage>
        <taxon>Eukaryota</taxon>
        <taxon>Viridiplantae</taxon>
        <taxon>Streptophyta</taxon>
        <taxon>Embryophyta</taxon>
        <taxon>Tracheophyta</taxon>
        <taxon>Spermatophyta</taxon>
        <taxon>Magnoliopsida</taxon>
        <taxon>Liliopsida</taxon>
        <taxon>Zosteraceae</taxon>
        <taxon>Zostera</taxon>
    </lineage>
</organism>
<accession>A0A0K9NWJ9</accession>
<feature type="domain" description="PROP1-like PPR" evidence="3">
    <location>
        <begin position="125"/>
        <end position="268"/>
    </location>
</feature>
<evidence type="ECO:0000313" key="4">
    <source>
        <dbReference type="EMBL" id="KMZ60380.1"/>
    </source>
</evidence>
<dbReference type="AlphaFoldDB" id="A0A0K9NWJ9"/>
<reference evidence="5" key="1">
    <citation type="journal article" date="2016" name="Nature">
        <title>The genome of the seagrass Zostera marina reveals angiosperm adaptation to the sea.</title>
        <authorList>
            <person name="Olsen J.L."/>
            <person name="Rouze P."/>
            <person name="Verhelst B."/>
            <person name="Lin Y.-C."/>
            <person name="Bayer T."/>
            <person name="Collen J."/>
            <person name="Dattolo E."/>
            <person name="De Paoli E."/>
            <person name="Dittami S."/>
            <person name="Maumus F."/>
            <person name="Michel G."/>
            <person name="Kersting A."/>
            <person name="Lauritano C."/>
            <person name="Lohaus R."/>
            <person name="Toepel M."/>
            <person name="Tonon T."/>
            <person name="Vanneste K."/>
            <person name="Amirebrahimi M."/>
            <person name="Brakel J."/>
            <person name="Bostroem C."/>
            <person name="Chovatia M."/>
            <person name="Grimwood J."/>
            <person name="Jenkins J.W."/>
            <person name="Jueterbock A."/>
            <person name="Mraz A."/>
            <person name="Stam W.T."/>
            <person name="Tice H."/>
            <person name="Bornberg-Bauer E."/>
            <person name="Green P.J."/>
            <person name="Pearson G.A."/>
            <person name="Procaccini G."/>
            <person name="Duarte C.M."/>
            <person name="Schmutz J."/>
            <person name="Reusch T.B.H."/>
            <person name="Van de Peer Y."/>
        </authorList>
    </citation>
    <scope>NUCLEOTIDE SEQUENCE [LARGE SCALE GENOMIC DNA]</scope>
    <source>
        <strain evidence="5">cv. Finnish</strain>
    </source>
</reference>